<dbReference type="PROSITE" id="PS50110">
    <property type="entry name" value="RESPONSE_REGULATORY"/>
    <property type="match status" value="1"/>
</dbReference>
<keyword evidence="6" id="KW-0597">Phosphoprotein</keyword>
<evidence type="ECO:0000256" key="6">
    <source>
        <dbReference type="PROSITE-ProRule" id="PRU00169"/>
    </source>
</evidence>
<organism evidence="10 11">
    <name type="scientific">Paraclostridium sordellii</name>
    <name type="common">Clostridium sordellii</name>
    <dbReference type="NCBI Taxonomy" id="1505"/>
    <lineage>
        <taxon>Bacteria</taxon>
        <taxon>Bacillati</taxon>
        <taxon>Bacillota</taxon>
        <taxon>Clostridia</taxon>
        <taxon>Peptostreptococcales</taxon>
        <taxon>Peptostreptococcaceae</taxon>
        <taxon>Paraclostridium</taxon>
    </lineage>
</organism>
<gene>
    <name evidence="10" type="ORF">ATCC9714_14991</name>
</gene>
<dbReference type="InterPro" id="IPR011006">
    <property type="entry name" value="CheY-like_superfamily"/>
</dbReference>
<evidence type="ECO:0000313" key="10">
    <source>
        <dbReference type="EMBL" id="CEJ73611.1"/>
    </source>
</evidence>
<keyword evidence="3 7" id="KW-0238">DNA-binding</keyword>
<dbReference type="Pfam" id="PF00486">
    <property type="entry name" value="Trans_reg_C"/>
    <property type="match status" value="1"/>
</dbReference>
<protein>
    <recommendedName>
        <fullName evidence="1">Stage 0 sporulation protein A homolog</fullName>
    </recommendedName>
</protein>
<feature type="domain" description="OmpR/PhoB-type" evidence="9">
    <location>
        <begin position="143"/>
        <end position="239"/>
    </location>
</feature>
<evidence type="ECO:0000256" key="5">
    <source>
        <dbReference type="ARBA" id="ARBA00024867"/>
    </source>
</evidence>
<dbReference type="SMART" id="SM00862">
    <property type="entry name" value="Trans_reg_C"/>
    <property type="match status" value="1"/>
</dbReference>
<dbReference type="PROSITE" id="PS51755">
    <property type="entry name" value="OMPR_PHOB"/>
    <property type="match status" value="1"/>
</dbReference>
<evidence type="ECO:0000313" key="11">
    <source>
        <dbReference type="Proteomes" id="UP000032811"/>
    </source>
</evidence>
<dbReference type="InterPro" id="IPR001867">
    <property type="entry name" value="OmpR/PhoB-type_DNA-bd"/>
</dbReference>
<dbReference type="InterPro" id="IPR039420">
    <property type="entry name" value="WalR-like"/>
</dbReference>
<dbReference type="CDD" id="cd00383">
    <property type="entry name" value="trans_reg_C"/>
    <property type="match status" value="1"/>
</dbReference>
<evidence type="ECO:0000256" key="3">
    <source>
        <dbReference type="ARBA" id="ARBA00023125"/>
    </source>
</evidence>
<evidence type="ECO:0000259" key="8">
    <source>
        <dbReference type="PROSITE" id="PS50110"/>
    </source>
</evidence>
<evidence type="ECO:0000259" key="9">
    <source>
        <dbReference type="PROSITE" id="PS51755"/>
    </source>
</evidence>
<sequence>MQKNLKISEEIKFTRGDGMYENILIIEDDRVIRDELVQFLENAEYKTTVPNLDGNVTDTVKKSNPDLILLDVNLPTQDGFFICRQIRHFSKVPIIFITARDNTMDELNGLTMGGDDYITKPYNLPILLARIKSLLKRSERADNQRIYYNGIILNPISANVEYNGEVVELSKTELKIIYYLFQNCGEVVPRIELIEFLWDNHIHIDDNTLSVHMTRLRDKLKIIGIKDFIQTKRGMGYKI</sequence>
<keyword evidence="11" id="KW-1185">Reference proteome</keyword>
<feature type="modified residue" description="4-aspartylphosphate" evidence="6">
    <location>
        <position position="71"/>
    </location>
</feature>
<dbReference type="Gene3D" id="1.10.10.10">
    <property type="entry name" value="Winged helix-like DNA-binding domain superfamily/Winged helix DNA-binding domain"/>
    <property type="match status" value="1"/>
</dbReference>
<dbReference type="SUPFAM" id="SSF46894">
    <property type="entry name" value="C-terminal effector domain of the bipartite response regulators"/>
    <property type="match status" value="1"/>
</dbReference>
<keyword evidence="4" id="KW-0804">Transcription</keyword>
<dbReference type="PANTHER" id="PTHR48111:SF43">
    <property type="entry name" value="STAGE 0 SPORULATION PROTEIN A HOMOLOG"/>
    <property type="match status" value="1"/>
</dbReference>
<name>A0ABM9RNJ8_PARSO</name>
<evidence type="ECO:0000256" key="1">
    <source>
        <dbReference type="ARBA" id="ARBA00018672"/>
    </source>
</evidence>
<dbReference type="Pfam" id="PF00072">
    <property type="entry name" value="Response_reg"/>
    <property type="match status" value="1"/>
</dbReference>
<reference evidence="10 11" key="1">
    <citation type="submission" date="2014-11" db="EMBL/GenBank/DDBJ databases">
        <authorList>
            <person name="Aslett M.A."/>
            <person name="De Silva N."/>
        </authorList>
    </citation>
    <scope>NUCLEOTIDE SEQUENCE [LARGE SCALE GENOMIC DNA]</scope>
    <source>
        <strain evidence="10 11">ATCC9714</strain>
    </source>
</reference>
<dbReference type="SMART" id="SM00448">
    <property type="entry name" value="REC"/>
    <property type="match status" value="1"/>
</dbReference>
<evidence type="ECO:0000256" key="2">
    <source>
        <dbReference type="ARBA" id="ARBA00023015"/>
    </source>
</evidence>
<proteinExistence type="predicted"/>
<dbReference type="InterPro" id="IPR016032">
    <property type="entry name" value="Sig_transdc_resp-reg_C-effctor"/>
</dbReference>
<keyword evidence="2" id="KW-0805">Transcription regulation</keyword>
<evidence type="ECO:0000256" key="4">
    <source>
        <dbReference type="ARBA" id="ARBA00023163"/>
    </source>
</evidence>
<dbReference type="Gene3D" id="6.10.250.690">
    <property type="match status" value="1"/>
</dbReference>
<feature type="DNA-binding region" description="OmpR/PhoB-type" evidence="7">
    <location>
        <begin position="143"/>
        <end position="239"/>
    </location>
</feature>
<feature type="domain" description="Response regulatory" evidence="8">
    <location>
        <begin position="22"/>
        <end position="135"/>
    </location>
</feature>
<evidence type="ECO:0000256" key="7">
    <source>
        <dbReference type="PROSITE-ProRule" id="PRU01091"/>
    </source>
</evidence>
<dbReference type="Gene3D" id="3.40.50.2300">
    <property type="match status" value="1"/>
</dbReference>
<dbReference type="InterPro" id="IPR036388">
    <property type="entry name" value="WH-like_DNA-bd_sf"/>
</dbReference>
<dbReference type="InterPro" id="IPR001789">
    <property type="entry name" value="Sig_transdc_resp-reg_receiver"/>
</dbReference>
<dbReference type="EMBL" id="LN679998">
    <property type="protein sequence ID" value="CEJ73611.1"/>
    <property type="molecule type" value="Genomic_DNA"/>
</dbReference>
<dbReference type="Proteomes" id="UP000032811">
    <property type="component" value="Chromosome 1"/>
</dbReference>
<comment type="function">
    <text evidence="5">May play the central regulatory role in sporulation. It may be an element of the effector pathway responsible for the activation of sporulation genes in response to nutritional stress. Spo0A may act in concert with spo0H (a sigma factor) to control the expression of some genes that are critical to the sporulation process.</text>
</comment>
<accession>A0ABM9RNJ8</accession>
<dbReference type="PANTHER" id="PTHR48111">
    <property type="entry name" value="REGULATOR OF RPOS"/>
    <property type="match status" value="1"/>
</dbReference>
<dbReference type="SUPFAM" id="SSF52172">
    <property type="entry name" value="CheY-like"/>
    <property type="match status" value="1"/>
</dbReference>